<accession>A0ABT3CX81</accession>
<dbReference type="SUPFAM" id="SSF53474">
    <property type="entry name" value="alpha/beta-Hydrolases"/>
    <property type="match status" value="1"/>
</dbReference>
<protein>
    <submittedName>
        <fullName evidence="2">Bifunctional alpha/beta hydrolase/OsmC family protein</fullName>
    </submittedName>
</protein>
<dbReference type="InterPro" id="IPR029058">
    <property type="entry name" value="AB_hydrolase_fold"/>
</dbReference>
<reference evidence="2 3" key="1">
    <citation type="submission" date="2022-10" db="EMBL/GenBank/DDBJ databases">
        <title>Comparative genomics and taxonomic characterization of three novel marine species of genus Reichenbachiella exhibiting antioxidant and polysaccharide degradation activities.</title>
        <authorList>
            <person name="Muhammad N."/>
            <person name="Lee Y.-J."/>
            <person name="Ko J."/>
            <person name="Kim S.-G."/>
        </authorList>
    </citation>
    <scope>NUCLEOTIDE SEQUENCE [LARGE SCALE GENOMIC DNA]</scope>
    <source>
        <strain evidence="2 3">ABR2-5</strain>
    </source>
</reference>
<dbReference type="Pfam" id="PF02566">
    <property type="entry name" value="OsmC"/>
    <property type="match status" value="1"/>
</dbReference>
<dbReference type="Gene3D" id="3.30.300.20">
    <property type="match status" value="1"/>
</dbReference>
<gene>
    <name evidence="2" type="ORF">N7U62_16580</name>
</gene>
<dbReference type="RefSeq" id="WP_264139155.1">
    <property type="nucleotide sequence ID" value="NZ_JAOYOD010000001.1"/>
</dbReference>
<dbReference type="PANTHER" id="PTHR39624:SF2">
    <property type="entry name" value="OSMC-LIKE PROTEIN"/>
    <property type="match status" value="1"/>
</dbReference>
<dbReference type="Proteomes" id="UP001300692">
    <property type="component" value="Unassembled WGS sequence"/>
</dbReference>
<dbReference type="Pfam" id="PF12146">
    <property type="entry name" value="Hydrolase_4"/>
    <property type="match status" value="1"/>
</dbReference>
<keyword evidence="2" id="KW-0378">Hydrolase</keyword>
<sequence>MTQKRITIQNEKGFDLAAELLLPIDQKPIAYGIFAHCFTCNKNLNAVRNIAESLRHNGIAILSFDFTGLGSSEGDFADSNFSSNVEDILSAANWLAENHESPKLLIGHSLGGAAVVMAASRLKDILAVATVAAPASPDHVIHLFEEKEEEVKEKGCAQVNIGGRPFVIKEQFLQDVTSHDLSDDLKSLKKSLLIMHSPQDQIVDIQNAQKMYESAMHPKSFVSLDGADHLLSDKADSDYVGELIASWAKRYLPPKKQSELKTNERVVVQIGADGYTCDILADKHRLRADEPEDVGGNDYGPDPYELLLSSLGACTVMTLRMYADRKKWELEEVKVHLNHEKDYPKNCENCDEKSRIDQITRKIELKGNLSEEQKKRLIEIANRCPVHRTLHSPVEVYTESI</sequence>
<dbReference type="PANTHER" id="PTHR39624">
    <property type="entry name" value="PROTEIN INVOLVED IN RIMO-MEDIATED BETA-METHYLTHIOLATION OF RIBOSOMAL PROTEIN S12 YCAO"/>
    <property type="match status" value="1"/>
</dbReference>
<comment type="caution">
    <text evidence="2">The sequence shown here is derived from an EMBL/GenBank/DDBJ whole genome shotgun (WGS) entry which is preliminary data.</text>
</comment>
<dbReference type="EMBL" id="JAOYOD010000001">
    <property type="protein sequence ID" value="MCV9388301.1"/>
    <property type="molecule type" value="Genomic_DNA"/>
</dbReference>
<dbReference type="InterPro" id="IPR015946">
    <property type="entry name" value="KH_dom-like_a/b"/>
</dbReference>
<proteinExistence type="predicted"/>
<organism evidence="2 3">
    <name type="scientific">Reichenbachiella ulvae</name>
    <dbReference type="NCBI Taxonomy" id="2980104"/>
    <lineage>
        <taxon>Bacteria</taxon>
        <taxon>Pseudomonadati</taxon>
        <taxon>Bacteroidota</taxon>
        <taxon>Cytophagia</taxon>
        <taxon>Cytophagales</taxon>
        <taxon>Reichenbachiellaceae</taxon>
        <taxon>Reichenbachiella</taxon>
    </lineage>
</organism>
<dbReference type="SUPFAM" id="SSF82784">
    <property type="entry name" value="OsmC-like"/>
    <property type="match status" value="1"/>
</dbReference>
<evidence type="ECO:0000259" key="1">
    <source>
        <dbReference type="Pfam" id="PF12146"/>
    </source>
</evidence>
<feature type="domain" description="Serine aminopeptidase S33" evidence="1">
    <location>
        <begin position="45"/>
        <end position="136"/>
    </location>
</feature>
<dbReference type="InterPro" id="IPR003718">
    <property type="entry name" value="OsmC/Ohr_fam"/>
</dbReference>
<dbReference type="InterPro" id="IPR036102">
    <property type="entry name" value="OsmC/Ohrsf"/>
</dbReference>
<dbReference type="GO" id="GO:0016787">
    <property type="term" value="F:hydrolase activity"/>
    <property type="evidence" value="ECO:0007669"/>
    <property type="project" value="UniProtKB-KW"/>
</dbReference>
<dbReference type="InterPro" id="IPR022742">
    <property type="entry name" value="Hydrolase_4"/>
</dbReference>
<evidence type="ECO:0000313" key="2">
    <source>
        <dbReference type="EMBL" id="MCV9388301.1"/>
    </source>
</evidence>
<evidence type="ECO:0000313" key="3">
    <source>
        <dbReference type="Proteomes" id="UP001300692"/>
    </source>
</evidence>
<keyword evidence="3" id="KW-1185">Reference proteome</keyword>
<name>A0ABT3CX81_9BACT</name>
<dbReference type="Gene3D" id="3.40.50.1820">
    <property type="entry name" value="alpha/beta hydrolase"/>
    <property type="match status" value="1"/>
</dbReference>